<dbReference type="EC" id="4.2.1.47" evidence="2"/>
<dbReference type="Proteomes" id="UP001183604">
    <property type="component" value="Unassembled WGS sequence"/>
</dbReference>
<dbReference type="Proteomes" id="UP001145799">
    <property type="component" value="Unassembled WGS sequence"/>
</dbReference>
<organism evidence="2 4">
    <name type="scientific">Glycomyces lechevalierae</name>
    <dbReference type="NCBI Taxonomy" id="256034"/>
    <lineage>
        <taxon>Bacteria</taxon>
        <taxon>Bacillati</taxon>
        <taxon>Actinomycetota</taxon>
        <taxon>Actinomycetes</taxon>
        <taxon>Glycomycetales</taxon>
        <taxon>Glycomycetaceae</taxon>
        <taxon>Glycomyces</taxon>
    </lineage>
</organism>
<evidence type="ECO:0000313" key="5">
    <source>
        <dbReference type="Proteomes" id="UP001183604"/>
    </source>
</evidence>
<accession>A0A9X3PM80</accession>
<dbReference type="EC" id="5.1.3.2" evidence="3"/>
<dbReference type="Pfam" id="PF16363">
    <property type="entry name" value="GDP_Man_Dehyd"/>
    <property type="match status" value="1"/>
</dbReference>
<proteinExistence type="predicted"/>
<evidence type="ECO:0000313" key="3">
    <source>
        <dbReference type="EMBL" id="MDR7337453.1"/>
    </source>
</evidence>
<reference evidence="3 5" key="2">
    <citation type="submission" date="2023-07" db="EMBL/GenBank/DDBJ databases">
        <title>Sequencing the genomes of 1000 actinobacteria strains.</title>
        <authorList>
            <person name="Klenk H.-P."/>
        </authorList>
    </citation>
    <scope>NUCLEOTIDE SEQUENCE [LARGE SCALE GENOMIC DNA]</scope>
    <source>
        <strain evidence="3 5">DSM 44724</strain>
    </source>
</reference>
<dbReference type="GO" id="GO:0003978">
    <property type="term" value="F:UDP-glucose 4-epimerase activity"/>
    <property type="evidence" value="ECO:0007669"/>
    <property type="project" value="UniProtKB-EC"/>
</dbReference>
<dbReference type="Gene3D" id="3.40.50.720">
    <property type="entry name" value="NAD(P)-binding Rossmann-like Domain"/>
    <property type="match status" value="1"/>
</dbReference>
<evidence type="ECO:0000313" key="2">
    <source>
        <dbReference type="EMBL" id="MDA1387820.1"/>
    </source>
</evidence>
<comment type="caution">
    <text evidence="2">The sequence shown here is derived from an EMBL/GenBank/DDBJ whole genome shotgun (WGS) entry which is preliminary data.</text>
</comment>
<dbReference type="Gene3D" id="3.90.25.10">
    <property type="entry name" value="UDP-galactose 4-epimerase, domain 1"/>
    <property type="match status" value="1"/>
</dbReference>
<dbReference type="GO" id="GO:0008446">
    <property type="term" value="F:GDP-mannose 4,6-dehydratase activity"/>
    <property type="evidence" value="ECO:0007669"/>
    <property type="project" value="UniProtKB-EC"/>
</dbReference>
<evidence type="ECO:0000259" key="1">
    <source>
        <dbReference type="Pfam" id="PF16363"/>
    </source>
</evidence>
<gene>
    <name evidence="3" type="ORF">J2S69_001172</name>
    <name evidence="2" type="ORF">O2L01_22700</name>
</gene>
<keyword evidence="5" id="KW-1185">Reference proteome</keyword>
<feature type="domain" description="NAD(P)-binding" evidence="1">
    <location>
        <begin position="16"/>
        <end position="317"/>
    </location>
</feature>
<dbReference type="PANTHER" id="PTHR43000">
    <property type="entry name" value="DTDP-D-GLUCOSE 4,6-DEHYDRATASE-RELATED"/>
    <property type="match status" value="1"/>
</dbReference>
<dbReference type="InterPro" id="IPR016040">
    <property type="entry name" value="NAD(P)-bd_dom"/>
</dbReference>
<sequence length="326" mass="33539">MSANTESGAAAPGKAMVTGGAGFIGSHVALRLAEAGWRVGVVDDLSAGAQAHFDALAAAGVRDLFVADVSGPEAADLLSRWRPDVVVHLAAQSKVSTSVASPAAGAVANVVGTVNLLEAAVAAGAAKFVAASSGGAAYGSLPPGAGSHSERSARLPLSPYGASKAAADLYLEMYAETYGISCTSLLLGNVYGDRLDRRYSSDVIAHSIGRIRAGERPRIYGDGTQTRDFVHVSDVVEAFKTACETDAAGSFNIGTGVETSVNEVVAMVCAVMGAPHEVEYAPELPAEVRRVRLDIAAAERVLGWRPKVDLESGIRGMRERLGSETA</sequence>
<name>A0A9X3PM80_9ACTN</name>
<dbReference type="SUPFAM" id="SSF51735">
    <property type="entry name" value="NAD(P)-binding Rossmann-fold domains"/>
    <property type="match status" value="1"/>
</dbReference>
<dbReference type="EMBL" id="JAVDYD010000001">
    <property type="protein sequence ID" value="MDR7337453.1"/>
    <property type="molecule type" value="Genomic_DNA"/>
</dbReference>
<keyword evidence="3" id="KW-0413">Isomerase</keyword>
<dbReference type="RefSeq" id="WP_270124314.1">
    <property type="nucleotide sequence ID" value="NZ_BAAAOM010000002.1"/>
</dbReference>
<dbReference type="EMBL" id="JAPZVQ010000019">
    <property type="protein sequence ID" value="MDA1387820.1"/>
    <property type="molecule type" value="Genomic_DNA"/>
</dbReference>
<keyword evidence="2" id="KW-0456">Lyase</keyword>
<evidence type="ECO:0000313" key="4">
    <source>
        <dbReference type="Proteomes" id="UP001145799"/>
    </source>
</evidence>
<dbReference type="AlphaFoldDB" id="A0A9X3PM80"/>
<protein>
    <submittedName>
        <fullName evidence="2">GDP-mannose 4,6-dehydratase</fullName>
        <ecNumber evidence="2">4.2.1.47</ecNumber>
    </submittedName>
    <submittedName>
        <fullName evidence="3">UDP-glucose 4-epimerase</fullName>
        <ecNumber evidence="3">5.1.3.2</ecNumber>
    </submittedName>
</protein>
<dbReference type="InterPro" id="IPR036291">
    <property type="entry name" value="NAD(P)-bd_dom_sf"/>
</dbReference>
<reference evidence="2" key="1">
    <citation type="submission" date="2022-12" db="EMBL/GenBank/DDBJ databases">
        <title>Gycomyces niveus sp.nov., a novel actinomycete isolated from soil in Shouguang.</title>
        <authorList>
            <person name="Yang X."/>
        </authorList>
    </citation>
    <scope>NUCLEOTIDE SEQUENCE</scope>
    <source>
        <strain evidence="2">DSM 44724</strain>
    </source>
</reference>